<protein>
    <recommendedName>
        <fullName evidence="5">VanZ-like domain-containing protein</fullName>
    </recommendedName>
</protein>
<feature type="transmembrane region" description="Helical" evidence="2">
    <location>
        <begin position="53"/>
        <end position="76"/>
    </location>
</feature>
<evidence type="ECO:0008006" key="5">
    <source>
        <dbReference type="Google" id="ProtNLM"/>
    </source>
</evidence>
<evidence type="ECO:0000256" key="2">
    <source>
        <dbReference type="SAM" id="Phobius"/>
    </source>
</evidence>
<feature type="transmembrane region" description="Helical" evidence="2">
    <location>
        <begin position="88"/>
        <end position="105"/>
    </location>
</feature>
<dbReference type="InParanoid" id="A8N601"/>
<dbReference type="RefSeq" id="XP_001830295.2">
    <property type="nucleotide sequence ID" value="XM_001830243.2"/>
</dbReference>
<reference evidence="3 4" key="1">
    <citation type="journal article" date="2010" name="Proc. Natl. Acad. Sci. U.S.A.">
        <title>Insights into evolution of multicellular fungi from the assembled chromosomes of the mushroom Coprinopsis cinerea (Coprinus cinereus).</title>
        <authorList>
            <person name="Stajich J.E."/>
            <person name="Wilke S.K."/>
            <person name="Ahren D."/>
            <person name="Au C.H."/>
            <person name="Birren B.W."/>
            <person name="Borodovsky M."/>
            <person name="Burns C."/>
            <person name="Canback B."/>
            <person name="Casselton L.A."/>
            <person name="Cheng C.K."/>
            <person name="Deng J."/>
            <person name="Dietrich F.S."/>
            <person name="Fargo D.C."/>
            <person name="Farman M.L."/>
            <person name="Gathman A.C."/>
            <person name="Goldberg J."/>
            <person name="Guigo R."/>
            <person name="Hoegger P.J."/>
            <person name="Hooker J.B."/>
            <person name="Huggins A."/>
            <person name="James T.Y."/>
            <person name="Kamada T."/>
            <person name="Kilaru S."/>
            <person name="Kodira C."/>
            <person name="Kues U."/>
            <person name="Kupfer D."/>
            <person name="Kwan H.S."/>
            <person name="Lomsadze A."/>
            <person name="Li W."/>
            <person name="Lilly W.W."/>
            <person name="Ma L.J."/>
            <person name="Mackey A.J."/>
            <person name="Manning G."/>
            <person name="Martin F."/>
            <person name="Muraguchi H."/>
            <person name="Natvig D.O."/>
            <person name="Palmerini H."/>
            <person name="Ramesh M.A."/>
            <person name="Rehmeyer C.J."/>
            <person name="Roe B.A."/>
            <person name="Shenoy N."/>
            <person name="Stanke M."/>
            <person name="Ter-Hovhannisyan V."/>
            <person name="Tunlid A."/>
            <person name="Velagapudi R."/>
            <person name="Vision T.J."/>
            <person name="Zeng Q."/>
            <person name="Zolan M.E."/>
            <person name="Pukkila P.J."/>
        </authorList>
    </citation>
    <scope>NUCLEOTIDE SEQUENCE [LARGE SCALE GENOMIC DNA]</scope>
    <source>
        <strain evidence="4">Okayama-7 / 130 / ATCC MYA-4618 / FGSC 9003</strain>
    </source>
</reference>
<feature type="compositionally biased region" description="Basic and acidic residues" evidence="1">
    <location>
        <begin position="208"/>
        <end position="218"/>
    </location>
</feature>
<dbReference type="PANTHER" id="PTHR28008:SF1">
    <property type="entry name" value="DOMAIN PROTEIN, PUTATIVE (AFU_ORTHOLOGUE AFUA_3G10980)-RELATED"/>
    <property type="match status" value="1"/>
</dbReference>
<dbReference type="VEuPathDB" id="FungiDB:CC1G_01931"/>
<dbReference type="GeneID" id="6006734"/>
<evidence type="ECO:0000313" key="4">
    <source>
        <dbReference type="Proteomes" id="UP000001861"/>
    </source>
</evidence>
<keyword evidence="2" id="KW-1133">Transmembrane helix</keyword>
<dbReference type="eggNOG" id="ENOG502S56A">
    <property type="taxonomic scope" value="Eukaryota"/>
</dbReference>
<dbReference type="OrthoDB" id="63581at2759"/>
<feature type="compositionally biased region" description="Polar residues" evidence="1">
    <location>
        <begin position="192"/>
        <end position="207"/>
    </location>
</feature>
<feature type="region of interest" description="Disordered" evidence="1">
    <location>
        <begin position="160"/>
        <end position="218"/>
    </location>
</feature>
<feature type="compositionally biased region" description="Basic and acidic residues" evidence="1">
    <location>
        <begin position="160"/>
        <end position="178"/>
    </location>
</feature>
<dbReference type="AlphaFoldDB" id="A8N601"/>
<gene>
    <name evidence="3" type="ORF">CC1G_01931</name>
</gene>
<dbReference type="HOGENOM" id="CLU_062280_1_0_1"/>
<keyword evidence="4" id="KW-1185">Reference proteome</keyword>
<dbReference type="KEGG" id="cci:CC1G_01931"/>
<comment type="caution">
    <text evidence="3">The sequence shown here is derived from an EMBL/GenBank/DDBJ whole genome shotgun (WGS) entry which is preliminary data.</text>
</comment>
<accession>A8N601</accession>
<name>A8N601_COPC7</name>
<organism evidence="3 4">
    <name type="scientific">Coprinopsis cinerea (strain Okayama-7 / 130 / ATCC MYA-4618 / FGSC 9003)</name>
    <name type="common">Inky cap fungus</name>
    <name type="synonym">Hormographiella aspergillata</name>
    <dbReference type="NCBI Taxonomy" id="240176"/>
    <lineage>
        <taxon>Eukaryota</taxon>
        <taxon>Fungi</taxon>
        <taxon>Dikarya</taxon>
        <taxon>Basidiomycota</taxon>
        <taxon>Agaricomycotina</taxon>
        <taxon>Agaricomycetes</taxon>
        <taxon>Agaricomycetidae</taxon>
        <taxon>Agaricales</taxon>
        <taxon>Agaricineae</taxon>
        <taxon>Psathyrellaceae</taxon>
        <taxon>Coprinopsis</taxon>
    </lineage>
</organism>
<keyword evidence="2" id="KW-0812">Transmembrane</keyword>
<dbReference type="Proteomes" id="UP000001861">
    <property type="component" value="Unassembled WGS sequence"/>
</dbReference>
<keyword evidence="2" id="KW-0472">Membrane</keyword>
<dbReference type="EMBL" id="AACS02000003">
    <property type="protein sequence ID" value="EAU91442.2"/>
    <property type="molecule type" value="Genomic_DNA"/>
</dbReference>
<dbReference type="PANTHER" id="PTHR28008">
    <property type="entry name" value="DOMAIN PROTEIN, PUTATIVE (AFU_ORTHOLOGUE AFUA_3G10980)-RELATED"/>
    <property type="match status" value="1"/>
</dbReference>
<dbReference type="OMA" id="IPKYDMP"/>
<proteinExistence type="predicted"/>
<feature type="transmembrane region" description="Helical" evidence="2">
    <location>
        <begin position="23"/>
        <end position="41"/>
    </location>
</feature>
<sequence>MILLAFLGFTNVSKSLPLNTKLLHFFCFALATTVFYFIIDVEEQARRIWFWRYSSLIFTTVICFFCGGILSEFVQAALPYKDFDLGDIVANLLGSSVGLFAGFHLEKYYRRRREIARLYRPLNAEYSDEEEDVFSAGTVLLPTHTRPPKSANKKSVRFADDWNDQPHSEEVFDIGHDSDSDEEGDSAGPSSHPSKQSTTSADATNNKADGKKLVEADS</sequence>
<evidence type="ECO:0000313" key="3">
    <source>
        <dbReference type="EMBL" id="EAU91442.2"/>
    </source>
</evidence>
<evidence type="ECO:0000256" key="1">
    <source>
        <dbReference type="SAM" id="MobiDB-lite"/>
    </source>
</evidence>